<dbReference type="InterPro" id="IPR032789">
    <property type="entry name" value="T2SS-T3SS_pil_N"/>
</dbReference>
<feature type="region of interest" description="Disordered" evidence="2">
    <location>
        <begin position="439"/>
        <end position="469"/>
    </location>
</feature>
<proteinExistence type="inferred from homology"/>
<dbReference type="InterPro" id="IPR004846">
    <property type="entry name" value="T2SS/T3SS_dom"/>
</dbReference>
<dbReference type="PANTHER" id="PTHR30332:SF17">
    <property type="entry name" value="TYPE IV PILIATION SYSTEM PROTEIN DR_0774-RELATED"/>
    <property type="match status" value="1"/>
</dbReference>
<feature type="domain" description="Type II/III secretion system secretin-like" evidence="3">
    <location>
        <begin position="240"/>
        <end position="404"/>
    </location>
</feature>
<dbReference type="RefSeq" id="WP_221048146.1">
    <property type="nucleotide sequence ID" value="NZ_AP019782.1"/>
</dbReference>
<gene>
    <name evidence="5" type="ORF">MoryE10_05730</name>
</gene>
<protein>
    <submittedName>
        <fullName evidence="5">Pilus assembly protein CpaC</fullName>
    </submittedName>
</protein>
<reference evidence="5" key="1">
    <citation type="submission" date="2019-06" db="EMBL/GenBank/DDBJ databases">
        <title>Complete genome sequence of Methylogaea oryzae strain JCM16910.</title>
        <authorList>
            <person name="Asakawa S."/>
        </authorList>
    </citation>
    <scope>NUCLEOTIDE SEQUENCE</scope>
    <source>
        <strain evidence="5">E10</strain>
    </source>
</reference>
<dbReference type="Proteomes" id="UP000824988">
    <property type="component" value="Chromosome"/>
</dbReference>
<feature type="domain" description="Pilus formation protein N-terminal" evidence="4">
    <location>
        <begin position="24"/>
        <end position="92"/>
    </location>
</feature>
<evidence type="ECO:0000256" key="2">
    <source>
        <dbReference type="SAM" id="MobiDB-lite"/>
    </source>
</evidence>
<accession>A0A8D4VLZ5</accession>
<evidence type="ECO:0000256" key="1">
    <source>
        <dbReference type="RuleBase" id="RU004003"/>
    </source>
</evidence>
<dbReference type="Pfam" id="PF13629">
    <property type="entry name" value="T2SS-T3SS_pil_N"/>
    <property type="match status" value="1"/>
</dbReference>
<dbReference type="AlphaFoldDB" id="A0A8D4VLZ5"/>
<dbReference type="GO" id="GO:0015627">
    <property type="term" value="C:type II protein secretion system complex"/>
    <property type="evidence" value="ECO:0007669"/>
    <property type="project" value="TreeGrafter"/>
</dbReference>
<evidence type="ECO:0000313" key="5">
    <source>
        <dbReference type="EMBL" id="BBL69967.1"/>
    </source>
</evidence>
<keyword evidence="6" id="KW-1185">Reference proteome</keyword>
<sequence>MAPPSEAADLPTGGAPKLWEMRTQHYQVPLSKSLVFNAGQAIGNVTMGDPSVANVVLMRPSNFLIQGKSLGSTNVVIMGAGNQVLRVLDIEVVHDQDSLKERFHQLMPGEQIAVSAAGKDIILSGEVSSLEKMDMAAKFAEGFAMGGKVHNMMHVGGADQVMLEVKVAEIDRTLGRKLGVSFRSRDRDGNTTFGVVQGLNSTANADSTSQFANLFQSGAGLFANYFGGAGLLMQLQAEANKETGLVKILSEPTLTTQSGKKAAFLSGGEFPIPVFSGSTLGGSGFNVAFKEFGVGVEFLPVVLSGNRINLTTNVSVSELSDEAQVSLFADGTPIKSLRTRKAASTLELSDGQTMSIAGLISDNARANASRIPYLGDIPVLGQLFRSQEYQSNKTELVIFATPHLAKPLKREDIRSPTDYFVAPDDQEFYLMGRLEGRKVPSSAEQSHASDKQGGLVGEYGHTLTDGGAQ</sequence>
<organism evidence="5 6">
    <name type="scientific">Methylogaea oryzae</name>
    <dbReference type="NCBI Taxonomy" id="1295382"/>
    <lineage>
        <taxon>Bacteria</taxon>
        <taxon>Pseudomonadati</taxon>
        <taxon>Pseudomonadota</taxon>
        <taxon>Gammaproteobacteria</taxon>
        <taxon>Methylococcales</taxon>
        <taxon>Methylococcaceae</taxon>
        <taxon>Methylogaea</taxon>
    </lineage>
</organism>
<dbReference type="InterPro" id="IPR050810">
    <property type="entry name" value="Bact_Secretion_Sys_Channel"/>
</dbReference>
<name>A0A8D4VLZ5_9GAMM</name>
<comment type="similarity">
    <text evidence="1">Belongs to the bacterial secretin family.</text>
</comment>
<evidence type="ECO:0000313" key="6">
    <source>
        <dbReference type="Proteomes" id="UP000824988"/>
    </source>
</evidence>
<dbReference type="PANTHER" id="PTHR30332">
    <property type="entry name" value="PROBABLE GENERAL SECRETION PATHWAY PROTEIN D"/>
    <property type="match status" value="1"/>
</dbReference>
<evidence type="ECO:0000259" key="4">
    <source>
        <dbReference type="Pfam" id="PF13629"/>
    </source>
</evidence>
<dbReference type="Pfam" id="PF00263">
    <property type="entry name" value="Secretin"/>
    <property type="match status" value="1"/>
</dbReference>
<dbReference type="GO" id="GO:0009306">
    <property type="term" value="P:protein secretion"/>
    <property type="evidence" value="ECO:0007669"/>
    <property type="project" value="InterPro"/>
</dbReference>
<evidence type="ECO:0000259" key="3">
    <source>
        <dbReference type="Pfam" id="PF00263"/>
    </source>
</evidence>
<dbReference type="KEGG" id="moz:MoryE10_05730"/>
<dbReference type="EMBL" id="AP019782">
    <property type="protein sequence ID" value="BBL69967.1"/>
    <property type="molecule type" value="Genomic_DNA"/>
</dbReference>